<evidence type="ECO:0000313" key="6">
    <source>
        <dbReference type="EMBL" id="HEM66435.1"/>
    </source>
</evidence>
<dbReference type="PANTHER" id="PTHR47962:SF5">
    <property type="entry name" value="ATP-DEPENDENT HELICASE LHR-RELATED"/>
    <property type="match status" value="1"/>
</dbReference>
<dbReference type="Pfam" id="PF00270">
    <property type="entry name" value="DEAD"/>
    <property type="match status" value="1"/>
</dbReference>
<dbReference type="Pfam" id="PF00271">
    <property type="entry name" value="Helicase_C"/>
    <property type="match status" value="1"/>
</dbReference>
<dbReference type="InterPro" id="IPR011545">
    <property type="entry name" value="DEAD/DEAH_box_helicase_dom"/>
</dbReference>
<dbReference type="SUPFAM" id="SSF52540">
    <property type="entry name" value="P-loop containing nucleoside triphosphate hydrolases"/>
    <property type="match status" value="1"/>
</dbReference>
<feature type="coiled-coil region" evidence="3">
    <location>
        <begin position="955"/>
        <end position="982"/>
    </location>
</feature>
<evidence type="ECO:0000259" key="4">
    <source>
        <dbReference type="PROSITE" id="PS51192"/>
    </source>
</evidence>
<dbReference type="InterPro" id="IPR001650">
    <property type="entry name" value="Helicase_C-like"/>
</dbReference>
<dbReference type="SMART" id="SM00490">
    <property type="entry name" value="HELICc"/>
    <property type="match status" value="1"/>
</dbReference>
<dbReference type="Gene3D" id="3.40.50.300">
    <property type="entry name" value="P-loop containing nucleotide triphosphate hydrolases"/>
    <property type="match status" value="2"/>
</dbReference>
<keyword evidence="2" id="KW-0067">ATP-binding</keyword>
<dbReference type="GO" id="GO:0003677">
    <property type="term" value="F:DNA binding"/>
    <property type="evidence" value="ECO:0007669"/>
    <property type="project" value="TreeGrafter"/>
</dbReference>
<reference evidence="6" key="1">
    <citation type="journal article" date="2020" name="mSystems">
        <title>Genome- and Community-Level Interaction Insights into Carbon Utilization and Element Cycling Functions of Hydrothermarchaeota in Hydrothermal Sediment.</title>
        <authorList>
            <person name="Zhou Z."/>
            <person name="Liu Y."/>
            <person name="Xu W."/>
            <person name="Pan J."/>
            <person name="Luo Z.H."/>
            <person name="Li M."/>
        </authorList>
    </citation>
    <scope>NUCLEOTIDE SEQUENCE [LARGE SCALE GENOMIC DNA]</scope>
    <source>
        <strain evidence="6">SpSt-125</strain>
    </source>
</reference>
<keyword evidence="3" id="KW-0175">Coiled coil</keyword>
<evidence type="ECO:0000256" key="3">
    <source>
        <dbReference type="SAM" id="Coils"/>
    </source>
</evidence>
<dbReference type="GO" id="GO:0004386">
    <property type="term" value="F:helicase activity"/>
    <property type="evidence" value="ECO:0007669"/>
    <property type="project" value="UniProtKB-KW"/>
</dbReference>
<accession>A0A7J2U1Z9</accession>
<comment type="caution">
    <text evidence="6">The sequence shown here is derived from an EMBL/GenBank/DDBJ whole genome shotgun (WGS) entry which is preliminary data.</text>
</comment>
<evidence type="ECO:0000256" key="1">
    <source>
        <dbReference type="ARBA" id="ARBA00022741"/>
    </source>
</evidence>
<evidence type="ECO:0000256" key="2">
    <source>
        <dbReference type="ARBA" id="ARBA00022840"/>
    </source>
</evidence>
<feature type="domain" description="Helicase ATP-binding" evidence="4">
    <location>
        <begin position="182"/>
        <end position="391"/>
    </location>
</feature>
<dbReference type="GO" id="GO:0005524">
    <property type="term" value="F:ATP binding"/>
    <property type="evidence" value="ECO:0007669"/>
    <property type="project" value="UniProtKB-KW"/>
</dbReference>
<keyword evidence="6" id="KW-0378">Hydrolase</keyword>
<dbReference type="GO" id="GO:0140097">
    <property type="term" value="F:catalytic activity, acting on DNA"/>
    <property type="evidence" value="ECO:0007669"/>
    <property type="project" value="UniProtKB-ARBA"/>
</dbReference>
<sequence>MSMQQNDVYTCFKAIIEANLAKISNCRDFAKDVALSFDHCASYAGSVDSKDLDDVYNYVTSILKSKGMYSVDVFTRLLCVASRGLIDAEELCKYFKRRALGVLTTLTLNFRFKNLNVYTKFRSHIIGDVEVPIYSLKRSSKRFSEILSEILGVNVNSEAAKDIFGFNEDYYLYDHQAQAVEELRKPGSRVVVVSTPNASGKTEIGILAAMDFVKRSRNVLILVVYPTKALARDQYDRWKERFRRLCEKVLNCSIQGENDYYLSTDKLHVILSDGDTVKKLSDVVKAVARRNEPLIVLTNPQFLLSILQEKGRWKKTFGSRCLQFIVLDEIHFYRARDLTLLIKILEPTIMNFYVCKTSNNKSDYKVLILSATMGDTKKFEEGIKNAWQINDVVTIKADLDTANVIGKKRIYIVKVDDDSIAEALIKEFLDEMFKKAKDPSDIDKTLIFTPNRNVADRLAREFQSIALRTFKVYEPIVDRHVGDMALWEREHVERNFKEGITRILVTVKTLEVGIDIGDVSRVIHWGLPSSLNDMIQREGRAGRRPGEYESIIIVRTARDKDLAEKYLQLLTIVAKGGSVQGITKHIHTPMFNLHAAIVKRLDKYVKKELAHKPLTNNSVVYTKPPLIPEIIYIPLPEAHKEIAVIISFYTQDKRMFKVIRIDGTRLRSLREVRIEDVIFRYLLGSIRPITKVFIVKDIDPDKKEIEIVELNNEKDLYAVWGGNVNETRYCLDISSINKGALFTVSDVEIEFKAYRELGEILDWIVIRKIPNGTKLVRKYYDRKVVTLKDGRIEIVNVPKFRLCGYKALLTDLKNKLSTMLITRGIYISMKLSDVTTLLERLGSELKEYVGSSAGDLAKGEATKATLENLEMISHLIIYDYMHYATHLILDIASEVSTIRVDDLEHYIGVSIKSSTDKLQKFLTELILGKQIEAEDPFRIGLAIANEVDLVADIKWHEVYNRIKELKEELEKAKTDADLMSVIQEVVPRLYIPRCYYEPLIIEDLTSNMQSQGSLQKLRKELDLILDLSLYILGKIIQRIQNRGK</sequence>
<feature type="domain" description="Helicase C-terminal" evidence="5">
    <location>
        <begin position="424"/>
        <end position="590"/>
    </location>
</feature>
<dbReference type="PANTHER" id="PTHR47962">
    <property type="entry name" value="ATP-DEPENDENT HELICASE LHR-RELATED-RELATED"/>
    <property type="match status" value="1"/>
</dbReference>
<dbReference type="InterPro" id="IPR052511">
    <property type="entry name" value="ATP-dep_Helicase"/>
</dbReference>
<gene>
    <name evidence="6" type="ORF">ENO26_02525</name>
</gene>
<dbReference type="InterPro" id="IPR014001">
    <property type="entry name" value="Helicase_ATP-bd"/>
</dbReference>
<name>A0A7J2U1Z9_9CREN</name>
<dbReference type="PROSITE" id="PS51194">
    <property type="entry name" value="HELICASE_CTER"/>
    <property type="match status" value="1"/>
</dbReference>
<dbReference type="GO" id="GO:0016887">
    <property type="term" value="F:ATP hydrolysis activity"/>
    <property type="evidence" value="ECO:0007669"/>
    <property type="project" value="TreeGrafter"/>
</dbReference>
<protein>
    <submittedName>
        <fullName evidence="6">DEAD/DEAH box helicase</fullName>
    </submittedName>
</protein>
<proteinExistence type="predicted"/>
<dbReference type="SMART" id="SM00487">
    <property type="entry name" value="DEXDc"/>
    <property type="match status" value="1"/>
</dbReference>
<dbReference type="InterPro" id="IPR027417">
    <property type="entry name" value="P-loop_NTPase"/>
</dbReference>
<dbReference type="AlphaFoldDB" id="A0A7J2U1Z9"/>
<organism evidence="6">
    <name type="scientific">Ignisphaera aggregans</name>
    <dbReference type="NCBI Taxonomy" id="334771"/>
    <lineage>
        <taxon>Archaea</taxon>
        <taxon>Thermoproteota</taxon>
        <taxon>Thermoprotei</taxon>
        <taxon>Desulfurococcales</taxon>
        <taxon>Desulfurococcaceae</taxon>
        <taxon>Ignisphaera</taxon>
    </lineage>
</organism>
<evidence type="ECO:0000259" key="5">
    <source>
        <dbReference type="PROSITE" id="PS51194"/>
    </source>
</evidence>
<dbReference type="PROSITE" id="PS51192">
    <property type="entry name" value="HELICASE_ATP_BIND_1"/>
    <property type="match status" value="1"/>
</dbReference>
<keyword evidence="1" id="KW-0547">Nucleotide-binding</keyword>
<keyword evidence="6" id="KW-0347">Helicase</keyword>
<dbReference type="EMBL" id="DSEU01000013">
    <property type="protein sequence ID" value="HEM66435.1"/>
    <property type="molecule type" value="Genomic_DNA"/>
</dbReference>